<protein>
    <recommendedName>
        <fullName evidence="4">Transmembrane protein</fullName>
    </recommendedName>
</protein>
<dbReference type="EMBL" id="LYMM01000042">
    <property type="protein sequence ID" value="PNU03848.1"/>
    <property type="molecule type" value="Genomic_DNA"/>
</dbReference>
<keyword evidence="1" id="KW-0472">Membrane</keyword>
<evidence type="ECO:0000313" key="3">
    <source>
        <dbReference type="Proteomes" id="UP000236327"/>
    </source>
</evidence>
<organism evidence="2 3">
    <name type="scientific">Novosphingobium guangzhouense</name>
    <dbReference type="NCBI Taxonomy" id="1850347"/>
    <lineage>
        <taxon>Bacteria</taxon>
        <taxon>Pseudomonadati</taxon>
        <taxon>Pseudomonadota</taxon>
        <taxon>Alphaproteobacteria</taxon>
        <taxon>Sphingomonadales</taxon>
        <taxon>Sphingomonadaceae</taxon>
        <taxon>Novosphingobium</taxon>
    </lineage>
</organism>
<feature type="transmembrane region" description="Helical" evidence="1">
    <location>
        <begin position="43"/>
        <end position="64"/>
    </location>
</feature>
<evidence type="ECO:0008006" key="4">
    <source>
        <dbReference type="Google" id="ProtNLM"/>
    </source>
</evidence>
<evidence type="ECO:0000313" key="2">
    <source>
        <dbReference type="EMBL" id="PNU03848.1"/>
    </source>
</evidence>
<gene>
    <name evidence="2" type="ORF">A8V01_22070</name>
</gene>
<keyword evidence="3" id="KW-1185">Reference proteome</keyword>
<proteinExistence type="predicted"/>
<dbReference type="AlphaFoldDB" id="A0A2K2FYM1"/>
<keyword evidence="1" id="KW-1133">Transmembrane helix</keyword>
<name>A0A2K2FYM1_9SPHN</name>
<evidence type="ECO:0000256" key="1">
    <source>
        <dbReference type="SAM" id="Phobius"/>
    </source>
</evidence>
<comment type="caution">
    <text evidence="2">The sequence shown here is derived from an EMBL/GenBank/DDBJ whole genome shotgun (WGS) entry which is preliminary data.</text>
</comment>
<feature type="transmembrane region" description="Helical" evidence="1">
    <location>
        <begin position="111"/>
        <end position="130"/>
    </location>
</feature>
<reference evidence="2 3" key="1">
    <citation type="submission" date="2016-05" db="EMBL/GenBank/DDBJ databases">
        <title>Complete genome sequence of Novosphingobium guangzhouense SA925(T).</title>
        <authorList>
            <person name="Sha S."/>
        </authorList>
    </citation>
    <scope>NUCLEOTIDE SEQUENCE [LARGE SCALE GENOMIC DNA]</scope>
    <source>
        <strain evidence="2 3">SA925</strain>
    </source>
</reference>
<feature type="transmembrane region" description="Helical" evidence="1">
    <location>
        <begin position="20"/>
        <end position="37"/>
    </location>
</feature>
<accession>A0A2K2FYM1</accession>
<feature type="transmembrane region" description="Helical" evidence="1">
    <location>
        <begin position="85"/>
        <end position="105"/>
    </location>
</feature>
<dbReference type="OrthoDB" id="119964at2"/>
<dbReference type="Proteomes" id="UP000236327">
    <property type="component" value="Unassembled WGS sequence"/>
</dbReference>
<sequence>MSCGTSVKNPAYRRYTRRMMPLSLLYVGAIMLASWLVPDRDQANATAIALALLPGLAVLGWIWAMARLLIELDDEYLRVLEVRKFLVATGVTLAVCSVWGLLEIYTDLPRLPVFLVFPLWAMGLFVGMLVNRITQGASGNCA</sequence>
<keyword evidence="1" id="KW-0812">Transmembrane</keyword>